<dbReference type="Proteomes" id="UP000007148">
    <property type="component" value="Unassembled WGS sequence"/>
</dbReference>
<feature type="compositionally biased region" description="Basic and acidic residues" evidence="1">
    <location>
        <begin position="57"/>
        <end position="71"/>
    </location>
</feature>
<protein>
    <submittedName>
        <fullName evidence="2">Uncharacterized protein</fullName>
    </submittedName>
</protein>
<dbReference type="HOGENOM" id="CLU_702296_0_0_1"/>
<name>G4TJB0_SERID</name>
<evidence type="ECO:0000313" key="2">
    <source>
        <dbReference type="EMBL" id="CCA71403.1"/>
    </source>
</evidence>
<feature type="region of interest" description="Disordered" evidence="1">
    <location>
        <begin position="47"/>
        <end position="113"/>
    </location>
</feature>
<dbReference type="InParanoid" id="G4TJB0"/>
<feature type="non-terminal residue" evidence="2">
    <location>
        <position position="1"/>
    </location>
</feature>
<accession>G4TJB0</accession>
<keyword evidence="3" id="KW-1185">Reference proteome</keyword>
<proteinExistence type="predicted"/>
<reference evidence="2 3" key="1">
    <citation type="journal article" date="2011" name="PLoS Pathog.">
        <title>Endophytic Life Strategies Decoded by Genome and Transcriptome Analyses of the Mutualistic Root Symbiont Piriformospora indica.</title>
        <authorList>
            <person name="Zuccaro A."/>
            <person name="Lahrmann U."/>
            <person name="Guldener U."/>
            <person name="Langen G."/>
            <person name="Pfiffi S."/>
            <person name="Biedenkopf D."/>
            <person name="Wong P."/>
            <person name="Samans B."/>
            <person name="Grimm C."/>
            <person name="Basiewicz M."/>
            <person name="Murat C."/>
            <person name="Martin F."/>
            <person name="Kogel K.H."/>
        </authorList>
    </citation>
    <scope>NUCLEOTIDE SEQUENCE [LARGE SCALE GENOMIC DNA]</scope>
    <source>
        <strain evidence="2 3">DSM 11827</strain>
    </source>
</reference>
<organism evidence="2 3">
    <name type="scientific">Serendipita indica (strain DSM 11827)</name>
    <name type="common">Root endophyte fungus</name>
    <name type="synonym">Piriformospora indica</name>
    <dbReference type="NCBI Taxonomy" id="1109443"/>
    <lineage>
        <taxon>Eukaryota</taxon>
        <taxon>Fungi</taxon>
        <taxon>Dikarya</taxon>
        <taxon>Basidiomycota</taxon>
        <taxon>Agaricomycotina</taxon>
        <taxon>Agaricomycetes</taxon>
        <taxon>Sebacinales</taxon>
        <taxon>Serendipitaceae</taxon>
        <taxon>Serendipita</taxon>
    </lineage>
</organism>
<feature type="compositionally biased region" description="Polar residues" evidence="1">
    <location>
        <begin position="96"/>
        <end position="112"/>
    </location>
</feature>
<dbReference type="EMBL" id="CAFZ01000118">
    <property type="protein sequence ID" value="CCA71403.1"/>
    <property type="molecule type" value="Genomic_DNA"/>
</dbReference>
<evidence type="ECO:0000256" key="1">
    <source>
        <dbReference type="SAM" id="MobiDB-lite"/>
    </source>
</evidence>
<evidence type="ECO:0000313" key="3">
    <source>
        <dbReference type="Proteomes" id="UP000007148"/>
    </source>
</evidence>
<feature type="compositionally biased region" description="Acidic residues" evidence="1">
    <location>
        <begin position="83"/>
        <end position="95"/>
    </location>
</feature>
<gene>
    <name evidence="2" type="ORF">PIIN_05343</name>
</gene>
<comment type="caution">
    <text evidence="2">The sequence shown here is derived from an EMBL/GenBank/DDBJ whole genome shotgun (WGS) entry which is preliminary data.</text>
</comment>
<sequence>MPRLFMFVSLWPSCDSRMLNPTTTTKERIRRILVLLKLRRKKEKPAIFTAHLSPESTHAEPDRNSEHEHTRTRSTAQHIYEEPNGDPEAGSEETPSESIHSACTQISDSPSVSPAAHRNLERLLPDELLLTILEIFTEYCGYIGMDIDPEVLYGQTPNLRRPPVAGRWYRIGIHLLWSHLIIQRGLRACDKTSPLIPWHIVGTLLENPRYLHHVSHITFLNAGNDNPIYDRHDEWTMEVLNRLPNLRRLRCSSSLLCRLGDKAFPASKINRIRTWFSEDVTMPYIPQKESISCLEILLYSSTQLQFPQVQEFPQLTTLYINQERDPWRSAYFGPFIIAPKLKTLCIQLPNQAWSIDYGLPRESFRTLCVLEVVGTDRKGGPPNSVTSVRTLPL</sequence>
<dbReference type="AlphaFoldDB" id="G4TJB0"/>